<accession>F3QTW3</accession>
<name>F3QTW3_9BACT</name>
<keyword evidence="7" id="KW-1185">Reference proteome</keyword>
<dbReference type="PANTHER" id="PTHR43301">
    <property type="entry name" value="ARABINAN ENDO-1,5-ALPHA-L-ARABINOSIDASE"/>
    <property type="match status" value="1"/>
</dbReference>
<feature type="domain" description="Glycosyl hydrolase family 32 N-terminal" evidence="5">
    <location>
        <begin position="37"/>
        <end position="130"/>
    </location>
</feature>
<feature type="signal peptide" evidence="4">
    <location>
        <begin position="1"/>
        <end position="24"/>
    </location>
</feature>
<feature type="chain" id="PRO_5003306284" evidence="4">
    <location>
        <begin position="25"/>
        <end position="407"/>
    </location>
</feature>
<dbReference type="OrthoDB" id="9763933at2"/>
<dbReference type="HOGENOM" id="CLU_010779_1_0_10"/>
<dbReference type="SUPFAM" id="SSF75005">
    <property type="entry name" value="Arabinanase/levansucrase/invertase"/>
    <property type="match status" value="1"/>
</dbReference>
<proteinExistence type="inferred from homology"/>
<dbReference type="InterPro" id="IPR013148">
    <property type="entry name" value="Glyco_hydro_32_N"/>
</dbReference>
<evidence type="ECO:0000256" key="4">
    <source>
        <dbReference type="SAM" id="SignalP"/>
    </source>
</evidence>
<evidence type="ECO:0000259" key="5">
    <source>
        <dbReference type="Pfam" id="PF00251"/>
    </source>
</evidence>
<gene>
    <name evidence="6" type="ORF">HMPREF9442_01632</name>
</gene>
<dbReference type="Proteomes" id="UP000005546">
    <property type="component" value="Unassembled WGS sequence"/>
</dbReference>
<dbReference type="PANTHER" id="PTHR43301:SF3">
    <property type="entry name" value="ARABINAN ENDO-1,5-ALPHA-L-ARABINOSIDASE A-RELATED"/>
    <property type="match status" value="1"/>
</dbReference>
<dbReference type="STRING" id="762982.HMPREF9442_01632"/>
<evidence type="ECO:0000256" key="1">
    <source>
        <dbReference type="ARBA" id="ARBA00009902"/>
    </source>
</evidence>
<dbReference type="EMBL" id="AFBR01000040">
    <property type="protein sequence ID" value="EGG54372.1"/>
    <property type="molecule type" value="Genomic_DNA"/>
</dbReference>
<dbReference type="InterPro" id="IPR023296">
    <property type="entry name" value="Glyco_hydro_beta-prop_sf"/>
</dbReference>
<organism evidence="6 7">
    <name type="scientific">Paraprevotella xylaniphila YIT 11841</name>
    <dbReference type="NCBI Taxonomy" id="762982"/>
    <lineage>
        <taxon>Bacteria</taxon>
        <taxon>Pseudomonadati</taxon>
        <taxon>Bacteroidota</taxon>
        <taxon>Bacteroidia</taxon>
        <taxon>Bacteroidales</taxon>
        <taxon>Prevotellaceae</taxon>
        <taxon>Paraprevotella</taxon>
    </lineage>
</organism>
<dbReference type="RefSeq" id="WP_008626868.1">
    <property type="nucleotide sequence ID" value="NZ_GL883841.1"/>
</dbReference>
<keyword evidence="2 6" id="KW-0378">Hydrolase</keyword>
<evidence type="ECO:0000256" key="3">
    <source>
        <dbReference type="ARBA" id="ARBA00023295"/>
    </source>
</evidence>
<keyword evidence="4" id="KW-0732">Signal</keyword>
<dbReference type="Pfam" id="PF00251">
    <property type="entry name" value="Glyco_hydro_32N"/>
    <property type="match status" value="1"/>
</dbReference>
<dbReference type="eggNOG" id="COG1621">
    <property type="taxonomic scope" value="Bacteria"/>
</dbReference>
<keyword evidence="3" id="KW-0326">Glycosidase</keyword>
<evidence type="ECO:0000256" key="2">
    <source>
        <dbReference type="ARBA" id="ARBA00022801"/>
    </source>
</evidence>
<reference evidence="6 7" key="1">
    <citation type="submission" date="2011-02" db="EMBL/GenBank/DDBJ databases">
        <authorList>
            <person name="Weinstock G."/>
            <person name="Sodergren E."/>
            <person name="Clifton S."/>
            <person name="Fulton L."/>
            <person name="Fulton B."/>
            <person name="Courtney L."/>
            <person name="Fronick C."/>
            <person name="Harrison M."/>
            <person name="Strong C."/>
            <person name="Farmer C."/>
            <person name="Delahaunty K."/>
            <person name="Markovic C."/>
            <person name="Hall O."/>
            <person name="Minx P."/>
            <person name="Tomlinson C."/>
            <person name="Mitreva M."/>
            <person name="Hou S."/>
            <person name="Chen J."/>
            <person name="Wollam A."/>
            <person name="Pepin K.H."/>
            <person name="Johnson M."/>
            <person name="Bhonagiri V."/>
            <person name="Zhang X."/>
            <person name="Suruliraj S."/>
            <person name="Warren W."/>
            <person name="Chinwalla A."/>
            <person name="Mardis E.R."/>
            <person name="Wilson R.K."/>
        </authorList>
    </citation>
    <scope>NUCLEOTIDE SEQUENCE [LARGE SCALE GENOMIC DNA]</scope>
    <source>
        <strain evidence="6 7">YIT 11841</strain>
    </source>
</reference>
<sequence>MKLKKRMMTGMLAATLGAMVPAQAQTAEPSPYSSYLFAFFSNNSPYGEQVRYALSDDGYDYTSLNQGRPVVASDTIALKKSIRDPYITRGRDGKTFYMVMTDMRSDEGWQSNDGLILMKSTDLIHWQHTAIDFPTRFPNLTGFDRENLHAVWAPQIIWDDEAGKYMIYYSIGRHDWEYPTEDPNFKQPYFKLFYSYVNEDFTDITEPKLLFDFGTAAIDGDIVYNPKTKEYVLFFKDEGRSVMNKGFRTRQGVMRATAPRPTGPYTIEWRHLQKEGQYPVEGSSVFPLIGSDEYVLMYDCYAQGFYQFCKSTNLKDFTFVQNTKTHGDFTPRHGSVMHITQAERERLEAWSELSTAVNDLRTRPVPTLTLKQLERRPALLAEAQKVLDTVSDPETMVAMTKKLEKFK</sequence>
<dbReference type="AlphaFoldDB" id="F3QTW3"/>
<evidence type="ECO:0000313" key="6">
    <source>
        <dbReference type="EMBL" id="EGG54372.1"/>
    </source>
</evidence>
<dbReference type="CDD" id="cd08983">
    <property type="entry name" value="GH43_Bt3655-like"/>
    <property type="match status" value="1"/>
</dbReference>
<comment type="similarity">
    <text evidence="1">Belongs to the glycosyl hydrolase 32 family.</text>
</comment>
<dbReference type="Gene3D" id="2.115.10.20">
    <property type="entry name" value="Glycosyl hydrolase domain, family 43"/>
    <property type="match status" value="1"/>
</dbReference>
<comment type="caution">
    <text evidence="6">The sequence shown here is derived from an EMBL/GenBank/DDBJ whole genome shotgun (WGS) entry which is preliminary data.</text>
</comment>
<dbReference type="GO" id="GO:0016798">
    <property type="term" value="F:hydrolase activity, acting on glycosyl bonds"/>
    <property type="evidence" value="ECO:0007669"/>
    <property type="project" value="UniProtKB-KW"/>
</dbReference>
<protein>
    <submittedName>
        <fullName evidence="6">Glycosyl hydrolase family 32</fullName>
    </submittedName>
</protein>
<dbReference type="InterPro" id="IPR050727">
    <property type="entry name" value="GH43_arabinanases"/>
</dbReference>
<evidence type="ECO:0000313" key="7">
    <source>
        <dbReference type="Proteomes" id="UP000005546"/>
    </source>
</evidence>